<reference evidence="5 6" key="1">
    <citation type="submission" date="2023-10" db="EMBL/GenBank/DDBJ databases">
        <title>Chromosome-scale genome assembly provides insights into flower coloration mechanisms of Canna indica.</title>
        <authorList>
            <person name="Li C."/>
        </authorList>
    </citation>
    <scope>NUCLEOTIDE SEQUENCE [LARGE SCALE GENOMIC DNA]</scope>
    <source>
        <tissue evidence="5">Flower</tissue>
    </source>
</reference>
<evidence type="ECO:0000256" key="4">
    <source>
        <dbReference type="SAM" id="MobiDB-lite"/>
    </source>
</evidence>
<evidence type="ECO:0000256" key="1">
    <source>
        <dbReference type="ARBA" id="ARBA00011073"/>
    </source>
</evidence>
<keyword evidence="2" id="KW-0732">Signal</keyword>
<protein>
    <recommendedName>
        <fullName evidence="7">Peptidase S8/S53 domain-containing protein</fullName>
    </recommendedName>
</protein>
<evidence type="ECO:0000256" key="2">
    <source>
        <dbReference type="ARBA" id="ARBA00022729"/>
    </source>
</evidence>
<feature type="region of interest" description="Disordered" evidence="4">
    <location>
        <begin position="234"/>
        <end position="256"/>
    </location>
</feature>
<comment type="caution">
    <text evidence="3">Lacks conserved residue(s) required for the propagation of feature annotation.</text>
</comment>
<dbReference type="PANTHER" id="PTHR10795">
    <property type="entry name" value="PROPROTEIN CONVERTASE SUBTILISIN/KEXIN"/>
    <property type="match status" value="1"/>
</dbReference>
<evidence type="ECO:0000313" key="5">
    <source>
        <dbReference type="EMBL" id="WOL17564.1"/>
    </source>
</evidence>
<dbReference type="PROSITE" id="PS51892">
    <property type="entry name" value="SUBTILASE"/>
    <property type="match status" value="1"/>
</dbReference>
<dbReference type="AlphaFoldDB" id="A0AAQ3QNA8"/>
<organism evidence="5 6">
    <name type="scientific">Canna indica</name>
    <name type="common">Indian-shot</name>
    <dbReference type="NCBI Taxonomy" id="4628"/>
    <lineage>
        <taxon>Eukaryota</taxon>
        <taxon>Viridiplantae</taxon>
        <taxon>Streptophyta</taxon>
        <taxon>Embryophyta</taxon>
        <taxon>Tracheophyta</taxon>
        <taxon>Spermatophyta</taxon>
        <taxon>Magnoliopsida</taxon>
        <taxon>Liliopsida</taxon>
        <taxon>Zingiberales</taxon>
        <taxon>Cannaceae</taxon>
        <taxon>Canna</taxon>
    </lineage>
</organism>
<dbReference type="Gene3D" id="3.40.50.200">
    <property type="entry name" value="Peptidase S8/S53 domain"/>
    <property type="match status" value="1"/>
</dbReference>
<comment type="similarity">
    <text evidence="1 3">Belongs to the peptidase S8 family.</text>
</comment>
<evidence type="ECO:0000313" key="6">
    <source>
        <dbReference type="Proteomes" id="UP001327560"/>
    </source>
</evidence>
<dbReference type="GO" id="GO:0004252">
    <property type="term" value="F:serine-type endopeptidase activity"/>
    <property type="evidence" value="ECO:0007669"/>
    <property type="project" value="InterPro"/>
</dbReference>
<sequence>MPACAAGDRLRAEKTEERRAVCRLQRREIRRRETPALCVEKRIEIRRRVMRSPVTTGHWDWCGCRQRRETSDELVLRACGCRLRAEKGDAESPSDALGQIWCGDRRERGEQSCRDEADCRRVAVCPARLSPTQLEELKRSPGFLSCYQDAPVKKDTTHTSDFLKLSSTVSLWPAENFGDDIIIGVVDTGVRPESASYRDDSLVPVPSRWRGACEAGTTFSSSACNRKLIDARSVKRGSARATPTSPSPSTLPRTPTATICTPCPPPAGATSAARPSSGVVVSDIIAVINHANSDGVDVISLSLGIDGVPLYKDLIAIIAFAAIERGIFVSTSTGNEGPFLGLLHNRTPWVLTVGASTVDREFATAINLCNGSLVL</sequence>
<proteinExistence type="inferred from homology"/>
<dbReference type="Proteomes" id="UP001327560">
    <property type="component" value="Chromosome 8"/>
</dbReference>
<feature type="compositionally biased region" description="Low complexity" evidence="4">
    <location>
        <begin position="239"/>
        <end position="256"/>
    </location>
</feature>
<dbReference type="InterPro" id="IPR036852">
    <property type="entry name" value="Peptidase_S8/S53_dom_sf"/>
</dbReference>
<name>A0AAQ3QNA8_9LILI</name>
<evidence type="ECO:0008006" key="7">
    <source>
        <dbReference type="Google" id="ProtNLM"/>
    </source>
</evidence>
<accession>A0AAQ3QNA8</accession>
<gene>
    <name evidence="5" type="ORF">Cni_G26357</name>
</gene>
<dbReference type="GO" id="GO:0006508">
    <property type="term" value="P:proteolysis"/>
    <property type="evidence" value="ECO:0007669"/>
    <property type="project" value="InterPro"/>
</dbReference>
<keyword evidence="6" id="KW-1185">Reference proteome</keyword>
<evidence type="ECO:0000256" key="3">
    <source>
        <dbReference type="PROSITE-ProRule" id="PRU01240"/>
    </source>
</evidence>
<dbReference type="EMBL" id="CP136897">
    <property type="protein sequence ID" value="WOL17564.1"/>
    <property type="molecule type" value="Genomic_DNA"/>
</dbReference>
<dbReference type="InterPro" id="IPR045051">
    <property type="entry name" value="SBT"/>
</dbReference>
<dbReference type="SUPFAM" id="SSF52743">
    <property type="entry name" value="Subtilisin-like"/>
    <property type="match status" value="1"/>
</dbReference>